<dbReference type="PROSITE" id="PS00330">
    <property type="entry name" value="HEMOLYSIN_CALCIUM"/>
    <property type="match status" value="2"/>
</dbReference>
<dbReference type="PRINTS" id="PR00313">
    <property type="entry name" value="CABNDNGRPT"/>
</dbReference>
<evidence type="ECO:0000256" key="3">
    <source>
        <dbReference type="SAM" id="MobiDB-lite"/>
    </source>
</evidence>
<dbReference type="PANTHER" id="PTHR38340">
    <property type="entry name" value="S-LAYER PROTEIN"/>
    <property type="match status" value="1"/>
</dbReference>
<keyword evidence="2" id="KW-0964">Secreted</keyword>
<dbReference type="Gene3D" id="2.60.120.380">
    <property type="match status" value="1"/>
</dbReference>
<reference evidence="4 5" key="1">
    <citation type="submission" date="2016-04" db="EMBL/GenBank/DDBJ databases">
        <authorList>
            <person name="Evans L.H."/>
            <person name="Alamgir A."/>
            <person name="Owens N."/>
            <person name="Weber N.D."/>
            <person name="Virtaneva K."/>
            <person name="Barbian K."/>
            <person name="Babar A."/>
            <person name="Rosenke K."/>
        </authorList>
    </citation>
    <scope>NUCLEOTIDE SEQUENCE [LARGE SCALE GENOMIC DNA]</scope>
    <source>
        <strain evidence="4 5">JL2886</strain>
    </source>
</reference>
<protein>
    <recommendedName>
        <fullName evidence="6">Peptidase C-terminal archaeal/bacterial domain-containing protein</fullName>
    </recommendedName>
</protein>
<evidence type="ECO:0000256" key="2">
    <source>
        <dbReference type="ARBA" id="ARBA00022525"/>
    </source>
</evidence>
<organism evidence="4 5">
    <name type="scientific">Phaeobacter gallaeciensis</name>
    <dbReference type="NCBI Taxonomy" id="60890"/>
    <lineage>
        <taxon>Bacteria</taxon>
        <taxon>Pseudomonadati</taxon>
        <taxon>Pseudomonadota</taxon>
        <taxon>Alphaproteobacteria</taxon>
        <taxon>Rhodobacterales</taxon>
        <taxon>Roseobacteraceae</taxon>
        <taxon>Phaeobacter</taxon>
    </lineage>
</organism>
<dbReference type="PANTHER" id="PTHR38340:SF1">
    <property type="entry name" value="S-LAYER PROTEIN"/>
    <property type="match status" value="1"/>
</dbReference>
<gene>
    <name evidence="4" type="ORF">JL2886_03807</name>
</gene>
<evidence type="ECO:0000313" key="5">
    <source>
        <dbReference type="Proteomes" id="UP000092565"/>
    </source>
</evidence>
<dbReference type="Gene3D" id="2.150.10.10">
    <property type="entry name" value="Serralysin-like metalloprotease, C-terminal"/>
    <property type="match status" value="2"/>
</dbReference>
<dbReference type="InterPro" id="IPR001343">
    <property type="entry name" value="Hemolysn_Ca-bd"/>
</dbReference>
<proteinExistence type="predicted"/>
<keyword evidence="5" id="KW-1185">Reference proteome</keyword>
<dbReference type="GO" id="GO:0005576">
    <property type="term" value="C:extracellular region"/>
    <property type="evidence" value="ECO:0007669"/>
    <property type="project" value="UniProtKB-SubCell"/>
</dbReference>
<dbReference type="InterPro" id="IPR050557">
    <property type="entry name" value="RTX_toxin/Mannuronan_C5-epim"/>
</dbReference>
<dbReference type="Proteomes" id="UP000092565">
    <property type="component" value="Chromosome"/>
</dbReference>
<dbReference type="RefSeq" id="WP_065273301.1">
    <property type="nucleotide sequence ID" value="NZ_CP015124.1"/>
</dbReference>
<evidence type="ECO:0000256" key="1">
    <source>
        <dbReference type="ARBA" id="ARBA00004613"/>
    </source>
</evidence>
<dbReference type="InterPro" id="IPR011049">
    <property type="entry name" value="Serralysin-like_metalloprot_C"/>
</dbReference>
<dbReference type="GO" id="GO:0005509">
    <property type="term" value="F:calcium ion binding"/>
    <property type="evidence" value="ECO:0007669"/>
    <property type="project" value="InterPro"/>
</dbReference>
<evidence type="ECO:0008006" key="6">
    <source>
        <dbReference type="Google" id="ProtNLM"/>
    </source>
</evidence>
<sequence>MYQLTEDGDWTNDFDYTQTNVADIQPGHSVSGTVGGADAGDLIRVSLAYDQPYTFTLEGDGVSFEMLDDGTDAGATIDGNTMTYTAEHPSDYYNIRVTGSGSYTVTMQGLPADYLEDEDAGDMSGAPTLEIGSSITGVINGSARTGETDYYAFHAIGGMDYGFSMAQADSPFGATSGGWLEILDADGEPVDGVSGGASAWDGSVKTFSPELSGTYYLAAWTYFGYSGAYTISSYTDAAPTNLASLGTISATESGGSTMVTLRVDIAEAPESDITGTVSVTAVDADYSKTVNSFDAAFTLEAGQTYVNVTVPVGSSADYSEDTIFVGDIAEIRGAGIDQGFLASESFVSELSNTPTAGDDVLVGTDGKDRILGLAGDDEISGLGRRDTLKGGAGRDTLDGDTGNDKLLGGTGRDKLFGGDGDDKLLGGGARDRLFGGSDADILDGQGGNDILTGGRGLDVFVFSGDFGNDKIRDFNATRNGEDIDLSGVESITGMRDLRNNHMSQEGDDVLIQDGNGNSITLLDVDIADLGVGDFIF</sequence>
<dbReference type="InterPro" id="IPR018511">
    <property type="entry name" value="Hemolysin-typ_Ca-bd_CS"/>
</dbReference>
<name>A0A1B0ZWS8_9RHOB</name>
<evidence type="ECO:0000313" key="4">
    <source>
        <dbReference type="EMBL" id="ANP38676.1"/>
    </source>
</evidence>
<dbReference type="AlphaFoldDB" id="A0A1B0ZWS8"/>
<dbReference type="OrthoDB" id="5242885at2"/>
<dbReference type="Pfam" id="PF00353">
    <property type="entry name" value="HemolysinCabind"/>
    <property type="match status" value="2"/>
</dbReference>
<dbReference type="SUPFAM" id="SSF51120">
    <property type="entry name" value="beta-Roll"/>
    <property type="match status" value="2"/>
</dbReference>
<accession>A0A1B0ZWS8</accession>
<dbReference type="EMBL" id="CP015124">
    <property type="protein sequence ID" value="ANP38676.1"/>
    <property type="molecule type" value="Genomic_DNA"/>
</dbReference>
<comment type="subcellular location">
    <subcellularLocation>
        <location evidence="1">Secreted</location>
    </subcellularLocation>
</comment>
<feature type="region of interest" description="Disordered" evidence="3">
    <location>
        <begin position="384"/>
        <end position="404"/>
    </location>
</feature>